<dbReference type="CDD" id="cd01038">
    <property type="entry name" value="Endonuclease_DUF559"/>
    <property type="match status" value="1"/>
</dbReference>
<gene>
    <name evidence="3" type="ORF">DFR64_3155</name>
</gene>
<sequence>MSDHTYPHTARFAHDLRANPTLAEIRLWSVLRKRQRAGIRFRRQHAIGPFVVDFCAPRLKLVIEVDGGQHVDLHEYDQRRTAYLAAHGYRVLRFWNNQIMDDLNAVVITIENAVDKLIEEKNNHTKE</sequence>
<dbReference type="InterPro" id="IPR011335">
    <property type="entry name" value="Restrct_endonuc-II-like"/>
</dbReference>
<feature type="domain" description="DUF559" evidence="2">
    <location>
        <begin position="10"/>
        <end position="113"/>
    </location>
</feature>
<proteinExistence type="predicted"/>
<keyword evidence="4" id="KW-1185">Reference proteome</keyword>
<dbReference type="RefSeq" id="WP_116226392.1">
    <property type="nucleotide sequence ID" value="NZ_AP018437.1"/>
</dbReference>
<feature type="coiled-coil region" evidence="1">
    <location>
        <begin position="100"/>
        <end position="127"/>
    </location>
</feature>
<dbReference type="OrthoDB" id="9798754at2"/>
<dbReference type="Pfam" id="PF04480">
    <property type="entry name" value="DUF559"/>
    <property type="match status" value="1"/>
</dbReference>
<keyword evidence="1" id="KW-0175">Coiled coil</keyword>
<reference evidence="3 4" key="1">
    <citation type="submission" date="2018-08" db="EMBL/GenBank/DDBJ databases">
        <title>Genomic Encyclopedia of Type Strains, Phase IV (KMG-IV): sequencing the most valuable type-strain genomes for metagenomic binning, comparative biology and taxonomic classification.</title>
        <authorList>
            <person name="Goeker M."/>
        </authorList>
    </citation>
    <scope>NUCLEOTIDE SEQUENCE [LARGE SCALE GENOMIC DNA]</scope>
    <source>
        <strain evidence="3 4">DSM 23923</strain>
    </source>
</reference>
<dbReference type="PANTHER" id="PTHR38590">
    <property type="entry name" value="BLL0828 PROTEIN"/>
    <property type="match status" value="1"/>
</dbReference>
<dbReference type="SUPFAM" id="SSF52980">
    <property type="entry name" value="Restriction endonuclease-like"/>
    <property type="match status" value="1"/>
</dbReference>
<dbReference type="EMBL" id="QUMS01000006">
    <property type="protein sequence ID" value="REG04803.1"/>
    <property type="molecule type" value="Genomic_DNA"/>
</dbReference>
<protein>
    <submittedName>
        <fullName evidence="3">Very-short-patch-repair endonuclease</fullName>
    </submittedName>
</protein>
<dbReference type="Gene3D" id="3.40.960.10">
    <property type="entry name" value="VSR Endonuclease"/>
    <property type="match status" value="1"/>
</dbReference>
<keyword evidence="3" id="KW-0540">Nuclease</keyword>
<evidence type="ECO:0000259" key="2">
    <source>
        <dbReference type="Pfam" id="PF04480"/>
    </source>
</evidence>
<evidence type="ECO:0000313" key="3">
    <source>
        <dbReference type="EMBL" id="REG04803.1"/>
    </source>
</evidence>
<evidence type="ECO:0000313" key="4">
    <source>
        <dbReference type="Proteomes" id="UP000256388"/>
    </source>
</evidence>
<dbReference type="PANTHER" id="PTHR38590:SF1">
    <property type="entry name" value="BLL0828 PROTEIN"/>
    <property type="match status" value="1"/>
</dbReference>
<organism evidence="3 4">
    <name type="scientific">Pelolinea submarina</name>
    <dbReference type="NCBI Taxonomy" id="913107"/>
    <lineage>
        <taxon>Bacteria</taxon>
        <taxon>Bacillati</taxon>
        <taxon>Chloroflexota</taxon>
        <taxon>Anaerolineae</taxon>
        <taxon>Anaerolineales</taxon>
        <taxon>Anaerolineaceae</taxon>
        <taxon>Pelolinea</taxon>
    </lineage>
</organism>
<dbReference type="AlphaFoldDB" id="A0A347ZPF2"/>
<dbReference type="GO" id="GO:0004519">
    <property type="term" value="F:endonuclease activity"/>
    <property type="evidence" value="ECO:0007669"/>
    <property type="project" value="UniProtKB-KW"/>
</dbReference>
<evidence type="ECO:0000256" key="1">
    <source>
        <dbReference type="SAM" id="Coils"/>
    </source>
</evidence>
<keyword evidence="3" id="KW-0378">Hydrolase</keyword>
<accession>A0A347ZPF2</accession>
<keyword evidence="3" id="KW-0255">Endonuclease</keyword>
<dbReference type="Proteomes" id="UP000256388">
    <property type="component" value="Unassembled WGS sequence"/>
</dbReference>
<dbReference type="InterPro" id="IPR047216">
    <property type="entry name" value="Endonuclease_DUF559_bact"/>
</dbReference>
<comment type="caution">
    <text evidence="3">The sequence shown here is derived from an EMBL/GenBank/DDBJ whole genome shotgun (WGS) entry which is preliminary data.</text>
</comment>
<name>A0A347ZPF2_9CHLR</name>
<dbReference type="InterPro" id="IPR007569">
    <property type="entry name" value="DUF559"/>
</dbReference>